<dbReference type="SUPFAM" id="SSF53098">
    <property type="entry name" value="Ribonuclease H-like"/>
    <property type="match status" value="1"/>
</dbReference>
<dbReference type="Proteomes" id="UP000053958">
    <property type="component" value="Unassembled WGS sequence"/>
</dbReference>
<feature type="region of interest" description="Disordered" evidence="1">
    <location>
        <begin position="405"/>
        <end position="438"/>
    </location>
</feature>
<dbReference type="SMART" id="SM01163">
    <property type="entry name" value="DUF1785"/>
    <property type="match status" value="1"/>
</dbReference>
<dbReference type="InterPro" id="IPR003165">
    <property type="entry name" value="Piwi"/>
</dbReference>
<dbReference type="InterPro" id="IPR032472">
    <property type="entry name" value="ArgoL2"/>
</dbReference>
<comment type="caution">
    <text evidence="3">The sequence shown here is derived from an EMBL/GenBank/DDBJ whole genome shotgun (WGS) entry which is preliminary data.</text>
</comment>
<dbReference type="InterPro" id="IPR014811">
    <property type="entry name" value="ArgoL1"/>
</dbReference>
<feature type="compositionally biased region" description="Basic and acidic residues" evidence="1">
    <location>
        <begin position="57"/>
        <end position="85"/>
    </location>
</feature>
<dbReference type="PROSITE" id="PS50822">
    <property type="entry name" value="PIWI"/>
    <property type="match status" value="1"/>
</dbReference>
<feature type="compositionally biased region" description="Basic and acidic residues" evidence="1">
    <location>
        <begin position="21"/>
        <end position="31"/>
    </location>
</feature>
<dbReference type="InterPro" id="IPR012337">
    <property type="entry name" value="RNaseH-like_sf"/>
</dbReference>
<dbReference type="STRING" id="1408163.A0A0F4YN79"/>
<feature type="compositionally biased region" description="Basic residues" evidence="1">
    <location>
        <begin position="422"/>
        <end position="433"/>
    </location>
</feature>
<feature type="region of interest" description="Disordered" evidence="1">
    <location>
        <begin position="1"/>
        <end position="107"/>
    </location>
</feature>
<dbReference type="Gene3D" id="2.170.260.10">
    <property type="entry name" value="paz domain"/>
    <property type="match status" value="1"/>
</dbReference>
<dbReference type="Pfam" id="PF08699">
    <property type="entry name" value="ArgoL1"/>
    <property type="match status" value="1"/>
</dbReference>
<reference evidence="3 4" key="1">
    <citation type="submission" date="2015-04" db="EMBL/GenBank/DDBJ databases">
        <authorList>
            <person name="Heijne W.H."/>
            <person name="Fedorova N.D."/>
            <person name="Nierman W.C."/>
            <person name="Vollebregt A.W."/>
            <person name="Zhao Z."/>
            <person name="Wu L."/>
            <person name="Kumar M."/>
            <person name="Stam H."/>
            <person name="van den Berg M.A."/>
            <person name="Pel H.J."/>
        </authorList>
    </citation>
    <scope>NUCLEOTIDE SEQUENCE [LARGE SCALE GENOMIC DNA]</scope>
    <source>
        <strain evidence="3 4">CBS 393.64</strain>
    </source>
</reference>
<dbReference type="Pfam" id="PF16488">
    <property type="entry name" value="ArgoL2"/>
    <property type="match status" value="1"/>
</dbReference>
<proteinExistence type="predicted"/>
<dbReference type="GeneID" id="25319207"/>
<dbReference type="RefSeq" id="XP_013325720.1">
    <property type="nucleotide sequence ID" value="XM_013470266.1"/>
</dbReference>
<protein>
    <submittedName>
        <fullName evidence="3">Qde2-like protein</fullName>
    </submittedName>
</protein>
<dbReference type="OrthoDB" id="10252740at2759"/>
<dbReference type="InterPro" id="IPR003100">
    <property type="entry name" value="PAZ_dom"/>
</dbReference>
<gene>
    <name evidence="3" type="ORF">T310_6930</name>
</gene>
<dbReference type="Pfam" id="PF02171">
    <property type="entry name" value="Piwi"/>
    <property type="match status" value="1"/>
</dbReference>
<dbReference type="GO" id="GO:0003723">
    <property type="term" value="F:RNA binding"/>
    <property type="evidence" value="ECO:0007669"/>
    <property type="project" value="InterPro"/>
</dbReference>
<accession>A0A0F4YN79</accession>
<dbReference type="CDD" id="cd02846">
    <property type="entry name" value="PAZ_argonaute_like"/>
    <property type="match status" value="1"/>
</dbReference>
<dbReference type="Gene3D" id="3.40.50.2300">
    <property type="match status" value="1"/>
</dbReference>
<dbReference type="InterPro" id="IPR045246">
    <property type="entry name" value="Piwi_ago-like"/>
</dbReference>
<dbReference type="CDD" id="cd04657">
    <property type="entry name" value="Piwi_ago-like"/>
    <property type="match status" value="1"/>
</dbReference>
<dbReference type="Pfam" id="PF16486">
    <property type="entry name" value="ArgoN"/>
    <property type="match status" value="1"/>
</dbReference>
<keyword evidence="4" id="KW-1185">Reference proteome</keyword>
<dbReference type="InterPro" id="IPR032474">
    <property type="entry name" value="Argonaute_N"/>
</dbReference>
<organism evidence="3 4">
    <name type="scientific">Rasamsonia emersonii (strain ATCC 16479 / CBS 393.64 / IMI 116815)</name>
    <dbReference type="NCBI Taxonomy" id="1408163"/>
    <lineage>
        <taxon>Eukaryota</taxon>
        <taxon>Fungi</taxon>
        <taxon>Dikarya</taxon>
        <taxon>Ascomycota</taxon>
        <taxon>Pezizomycotina</taxon>
        <taxon>Eurotiomycetes</taxon>
        <taxon>Eurotiomycetidae</taxon>
        <taxon>Eurotiales</taxon>
        <taxon>Trichocomaceae</taxon>
        <taxon>Rasamsonia</taxon>
    </lineage>
</organism>
<dbReference type="InterPro" id="IPR036085">
    <property type="entry name" value="PAZ_dom_sf"/>
</dbReference>
<dbReference type="EMBL" id="LASV01000382">
    <property type="protein sequence ID" value="KKA19108.1"/>
    <property type="molecule type" value="Genomic_DNA"/>
</dbReference>
<name>A0A0F4YN79_RASE3</name>
<sequence length="1029" mass="113411">MSSKQGRGDSSQNRGRGSGRGGDRGRGDRGRGGGRGGGPSEAPATMEIPIRSGPPRGRGDRGGRGEFRGRGGDSRGRGGRGDFRGRGSGRGRGQARIYTAPGGVPEPDLEVEKIENRIENEVLKTKPAGSDRGSLFPLRPGFGTQGQKVLLYANYFELSTDSKQVLFRYNTEILPDQAGRRPSQRKAKQIIQLFLDQHLLQYQNSIASDYRSTVISQIELPLQPGSYDVQCRAPDEDEPPANPQIYHVRLQFTGKLMVSELLDYLTSSNASAVFQSKEELLQALNIVMGQYPKKEPLIASVGANKHFSLQPDEQDRLSLGGGLEVLRGFFVSVRAATARLLVNVQVKNIACYEAGELKALIGAVNLSNTYKLEGFLKTLRTDEIYLTPPRVRQHGAGPRHVEFWLESQGPGQGSGEQSSSKAKGKGKKGKKPAKAGPEQAGRYISVADYFLQKHNIALDPNVPVINVGTRQNPSYLPAEVCIVEPGQPANTKLSPQQTQKMIQFAVRSPGENADSIVNNGTQVLGIQPRLNDILSTFRLTPKAGLITVPGRILDAPRVSYRGQKEITPSDGNWNMRSIKFARAAQLPSWTYLILDSARTTKFWPSKEAFTGTLGEFRSKLVELGIEASQPVDGAQVPFAPNDSETVVKEKIEKAVNDLVERVNPRFILVVLPARDTVLYNHIKLVCDVKKGVRHACVLAEKFSKPRNDQYFANEGLKVNLKLGGVNQLLSDSQLGIIAQGRTMLVGIDVTHPSPGSASFAPSIAGIVASVDRQLGQWPADIKIQAARREMVADLDALLKSRLQLWAQHNKGAYPENIIVYRDGVSEGQYEIVLEKELPLLKEACREVYPASDTAKGLPRMSIVVVGKRHHTRFYATTEEMADERSKNPPNGTVVDRGVTEARNWDFYLQAHKALQGTARPAHYFAVWDEIFHKQTPRQPFLNAADILEDLTHRLCYLFGRATKAVSICPPAYYADLVCERARCYLSHVFDATPEQTPASSVIEGEGREQTPDFKDVRIHQNVRNAMFYI</sequence>
<dbReference type="SUPFAM" id="SSF101690">
    <property type="entry name" value="PAZ domain"/>
    <property type="match status" value="1"/>
</dbReference>
<dbReference type="InterPro" id="IPR036397">
    <property type="entry name" value="RNaseH_sf"/>
</dbReference>
<evidence type="ECO:0000259" key="2">
    <source>
        <dbReference type="PROSITE" id="PS50822"/>
    </source>
</evidence>
<dbReference type="PANTHER" id="PTHR22891">
    <property type="entry name" value="EUKARYOTIC TRANSLATION INITIATION FACTOR 2C"/>
    <property type="match status" value="1"/>
</dbReference>
<evidence type="ECO:0000313" key="4">
    <source>
        <dbReference type="Proteomes" id="UP000053958"/>
    </source>
</evidence>
<dbReference type="SMART" id="SM00950">
    <property type="entry name" value="Piwi"/>
    <property type="match status" value="1"/>
</dbReference>
<evidence type="ECO:0000256" key="1">
    <source>
        <dbReference type="SAM" id="MobiDB-lite"/>
    </source>
</evidence>
<dbReference type="Gene3D" id="3.30.420.10">
    <property type="entry name" value="Ribonuclease H-like superfamily/Ribonuclease H"/>
    <property type="match status" value="1"/>
</dbReference>
<dbReference type="AlphaFoldDB" id="A0A0F4YN79"/>
<dbReference type="Pfam" id="PF02170">
    <property type="entry name" value="PAZ"/>
    <property type="match status" value="1"/>
</dbReference>
<feature type="domain" description="Piwi" evidence="2">
    <location>
        <begin position="666"/>
        <end position="986"/>
    </location>
</feature>
<evidence type="ECO:0000313" key="3">
    <source>
        <dbReference type="EMBL" id="KKA19108.1"/>
    </source>
</evidence>